<dbReference type="AlphaFoldDB" id="A0A1F6B0Z0"/>
<dbReference type="EMBL" id="MFJZ01000024">
    <property type="protein sequence ID" value="OGG30412.1"/>
    <property type="molecule type" value="Genomic_DNA"/>
</dbReference>
<feature type="transmembrane region" description="Helical" evidence="1">
    <location>
        <begin position="316"/>
        <end position="335"/>
    </location>
</feature>
<evidence type="ECO:0000313" key="2">
    <source>
        <dbReference type="EMBL" id="OGG30412.1"/>
    </source>
</evidence>
<sequence>MWTPVISLSVILTVLNQLPFFYGVLNKSSDMVYLGTVHYYEDYFFYINHFFQGAHGAWLTVNRYTSEPTNPSIIYWFNILLGKIGGAISLSPILTYNIAVILLSVIALTLTFYLISTILPDSTMALSAFIYATFSTSVLNSVTLGNGQRGWWPVELWKTPHFLFDRLSSVPHQIMQTILFSLAMLFIFTKPSHHHMNRVYTIGSVISVGLLATINPMIAIILVALLWPAHIATIMTNRSRIASGQWIKLISVTTVAIILFLFMNHELSQPAHSFSKYWDSMQQTQSTLPFLILSIGPIVPFAVIGVISKFKTLDALGWFGLLLIVGCYSIFLSPIPKYLGVANVRILFPGMYVFWGVYAAHGSLAIARFVGKYLPVKPQRMIIVCLVVFMVIVSPTAVWETARKISSKDQTMSPLVYLPRDMYDGFVSLSTLLPYDDIVIANHTTHMDLFVPALSGHTSYSGHPLTTIQADRKNQEIMKIFSLVQNPEDTKTWLGQNHIRYIFVTSLDGSIEQFQTYYPFLRVIRKTSGAAILEVP</sequence>
<organism evidence="2 3">
    <name type="scientific">Candidatus Gottesmanbacteria bacterium RIFCSPLOWO2_01_FULL_49_10</name>
    <dbReference type="NCBI Taxonomy" id="1798396"/>
    <lineage>
        <taxon>Bacteria</taxon>
        <taxon>Candidatus Gottesmaniibacteriota</taxon>
    </lineage>
</organism>
<proteinExistence type="predicted"/>
<evidence type="ECO:0008006" key="4">
    <source>
        <dbReference type="Google" id="ProtNLM"/>
    </source>
</evidence>
<reference evidence="2 3" key="1">
    <citation type="journal article" date="2016" name="Nat. Commun.">
        <title>Thousands of microbial genomes shed light on interconnected biogeochemical processes in an aquifer system.</title>
        <authorList>
            <person name="Anantharaman K."/>
            <person name="Brown C.T."/>
            <person name="Hug L.A."/>
            <person name="Sharon I."/>
            <person name="Castelle C.J."/>
            <person name="Probst A.J."/>
            <person name="Thomas B.C."/>
            <person name="Singh A."/>
            <person name="Wilkins M.J."/>
            <person name="Karaoz U."/>
            <person name="Brodie E.L."/>
            <person name="Williams K.H."/>
            <person name="Hubbard S.S."/>
            <person name="Banfield J.F."/>
        </authorList>
    </citation>
    <scope>NUCLEOTIDE SEQUENCE [LARGE SCALE GENOMIC DNA]</scope>
</reference>
<accession>A0A1F6B0Z0</accession>
<feature type="transmembrane region" description="Helical" evidence="1">
    <location>
        <begin position="200"/>
        <end position="226"/>
    </location>
</feature>
<feature type="transmembrane region" description="Helical" evidence="1">
    <location>
        <begin position="128"/>
        <end position="147"/>
    </location>
</feature>
<evidence type="ECO:0000313" key="3">
    <source>
        <dbReference type="Proteomes" id="UP000176409"/>
    </source>
</evidence>
<gene>
    <name evidence="2" type="ORF">A2973_03775</name>
</gene>
<feature type="transmembrane region" description="Helical" evidence="1">
    <location>
        <begin position="96"/>
        <end position="116"/>
    </location>
</feature>
<feature type="transmembrane region" description="Helical" evidence="1">
    <location>
        <begin position="288"/>
        <end position="310"/>
    </location>
</feature>
<keyword evidence="1" id="KW-0812">Transmembrane</keyword>
<dbReference type="Proteomes" id="UP000176409">
    <property type="component" value="Unassembled WGS sequence"/>
</dbReference>
<feature type="transmembrane region" description="Helical" evidence="1">
    <location>
        <begin position="246"/>
        <end position="267"/>
    </location>
</feature>
<evidence type="ECO:0000256" key="1">
    <source>
        <dbReference type="SAM" id="Phobius"/>
    </source>
</evidence>
<name>A0A1F6B0Z0_9BACT</name>
<protein>
    <recommendedName>
        <fullName evidence="4">Glycosyltransferase RgtA/B/C/D-like domain-containing protein</fullName>
    </recommendedName>
</protein>
<feature type="transmembrane region" description="Helical" evidence="1">
    <location>
        <begin position="381"/>
        <end position="399"/>
    </location>
</feature>
<feature type="transmembrane region" description="Helical" evidence="1">
    <location>
        <begin position="347"/>
        <end position="369"/>
    </location>
</feature>
<dbReference type="STRING" id="1798396.A2973_03775"/>
<feature type="transmembrane region" description="Helical" evidence="1">
    <location>
        <begin position="167"/>
        <end position="188"/>
    </location>
</feature>
<comment type="caution">
    <text evidence="2">The sequence shown here is derived from an EMBL/GenBank/DDBJ whole genome shotgun (WGS) entry which is preliminary data.</text>
</comment>
<feature type="transmembrane region" description="Helical" evidence="1">
    <location>
        <begin position="6"/>
        <end position="25"/>
    </location>
</feature>
<keyword evidence="1" id="KW-0472">Membrane</keyword>
<keyword evidence="1" id="KW-1133">Transmembrane helix</keyword>